<keyword evidence="3" id="KW-1185">Reference proteome</keyword>
<evidence type="ECO:0000256" key="1">
    <source>
        <dbReference type="SAM" id="Phobius"/>
    </source>
</evidence>
<reference evidence="2 3" key="1">
    <citation type="submission" date="2019-08" db="EMBL/GenBank/DDBJ databases">
        <title>Five species of Acinetobacter isolated from floral nectar and animal pollinators.</title>
        <authorList>
            <person name="Hendry T.A."/>
        </authorList>
    </citation>
    <scope>NUCLEOTIDE SEQUENCE [LARGE SCALE GENOMIC DNA]</scope>
    <source>
        <strain evidence="2 3">MD18.27</strain>
    </source>
</reference>
<sequence length="399" mass="47205">MKKILLSYILILIVLIIFCILSSFGTETGYVYILFSHMEVQTSVFGLFILIWFISLSIQMIAYGVRKYFYAHKRKKHDIAEFLALHPYEKLGVLWLLSAEKDKKDVIENIFAPSILLNEIMRAAFLRQEGHFSEALAVLDQTPSAVFELATLQRIRIYLDEGQGADAFAYLDLLSNKQVETSWLKEIESSYQAYLAYLWGEFASKFPWLYLYAKAYGNLTPEANNSWLIQILKTFEQSTPDHLEKLQLRYFDLKTDYIDDTVRQNKILWLKVLMRLPNMEEEYEYLATQLLGEMFDQEVFLMWFEQKVKNSYNKYDEVERKVNAWEVKYPNMPIFNFIKWHLFQETQRYEQANALLDQYPDHILTSYLRVKSSIYGNTSLLNDLNQVFETNTNFIKINI</sequence>
<feature type="transmembrane region" description="Helical" evidence="1">
    <location>
        <begin position="5"/>
        <end position="24"/>
    </location>
</feature>
<dbReference type="RefSeq" id="WP_325775206.1">
    <property type="nucleotide sequence ID" value="NZ_VTDN01000004.1"/>
</dbReference>
<name>A0ABU6DSE4_9GAMM</name>
<evidence type="ECO:0000313" key="3">
    <source>
        <dbReference type="Proteomes" id="UP001339883"/>
    </source>
</evidence>
<feature type="transmembrane region" description="Helical" evidence="1">
    <location>
        <begin position="44"/>
        <end position="65"/>
    </location>
</feature>
<accession>A0ABU6DSE4</accession>
<organism evidence="2 3">
    <name type="scientific">Acinetobacter pollinis</name>
    <dbReference type="NCBI Taxonomy" id="2605270"/>
    <lineage>
        <taxon>Bacteria</taxon>
        <taxon>Pseudomonadati</taxon>
        <taxon>Pseudomonadota</taxon>
        <taxon>Gammaproteobacteria</taxon>
        <taxon>Moraxellales</taxon>
        <taxon>Moraxellaceae</taxon>
        <taxon>Acinetobacter</taxon>
    </lineage>
</organism>
<proteinExistence type="predicted"/>
<comment type="caution">
    <text evidence="2">The sequence shown here is derived from an EMBL/GenBank/DDBJ whole genome shotgun (WGS) entry which is preliminary data.</text>
</comment>
<evidence type="ECO:0000313" key="2">
    <source>
        <dbReference type="EMBL" id="MEB5476743.1"/>
    </source>
</evidence>
<keyword evidence="1" id="KW-0812">Transmembrane</keyword>
<keyword evidence="1" id="KW-1133">Transmembrane helix</keyword>
<dbReference type="EMBL" id="VTDN01000004">
    <property type="protein sequence ID" value="MEB5476743.1"/>
    <property type="molecule type" value="Genomic_DNA"/>
</dbReference>
<protein>
    <submittedName>
        <fullName evidence="2">Heme biosynthesis protein HemY</fullName>
    </submittedName>
</protein>
<dbReference type="Proteomes" id="UP001339883">
    <property type="component" value="Unassembled WGS sequence"/>
</dbReference>
<keyword evidence="1" id="KW-0472">Membrane</keyword>
<gene>
    <name evidence="2" type="ORF">I2F25_06760</name>
</gene>